<feature type="domain" description="ABC transmembrane type-1" evidence="8">
    <location>
        <begin position="69"/>
        <end position="258"/>
    </location>
</feature>
<keyword evidence="4 7" id="KW-0812">Transmembrane</keyword>
<dbReference type="AlphaFoldDB" id="A0A1M4XGB7"/>
<keyword evidence="6 7" id="KW-0472">Membrane</keyword>
<dbReference type="Gene3D" id="1.10.3720.10">
    <property type="entry name" value="MetI-like"/>
    <property type="match status" value="1"/>
</dbReference>
<dbReference type="EMBL" id="FQTY01000011">
    <property type="protein sequence ID" value="SHE92386.1"/>
    <property type="molecule type" value="Genomic_DNA"/>
</dbReference>
<dbReference type="Pfam" id="PF00528">
    <property type="entry name" value="BPD_transp_1"/>
    <property type="match status" value="1"/>
</dbReference>
<evidence type="ECO:0000256" key="7">
    <source>
        <dbReference type="RuleBase" id="RU363032"/>
    </source>
</evidence>
<proteinExistence type="inferred from homology"/>
<keyword evidence="2 7" id="KW-0813">Transport</keyword>
<dbReference type="STRING" id="1123404.SAMN02745784_02236"/>
<dbReference type="Proteomes" id="UP000184114">
    <property type="component" value="Unassembled WGS sequence"/>
</dbReference>
<dbReference type="GeneID" id="90995401"/>
<evidence type="ECO:0000256" key="2">
    <source>
        <dbReference type="ARBA" id="ARBA00022448"/>
    </source>
</evidence>
<organism evidence="9 10">
    <name type="scientific">Tissierella praeacuta DSM 18095</name>
    <dbReference type="NCBI Taxonomy" id="1123404"/>
    <lineage>
        <taxon>Bacteria</taxon>
        <taxon>Bacillati</taxon>
        <taxon>Bacillota</taxon>
        <taxon>Tissierellia</taxon>
        <taxon>Tissierellales</taxon>
        <taxon>Tissierellaceae</taxon>
        <taxon>Tissierella</taxon>
    </lineage>
</organism>
<keyword evidence="5 7" id="KW-1133">Transmembrane helix</keyword>
<dbReference type="InterPro" id="IPR035906">
    <property type="entry name" value="MetI-like_sf"/>
</dbReference>
<dbReference type="GO" id="GO:0055085">
    <property type="term" value="P:transmembrane transport"/>
    <property type="evidence" value="ECO:0007669"/>
    <property type="project" value="InterPro"/>
</dbReference>
<feature type="transmembrane region" description="Helical" evidence="7">
    <location>
        <begin position="7"/>
        <end position="30"/>
    </location>
</feature>
<gene>
    <name evidence="9" type="ORF">SAMN02745784_02236</name>
</gene>
<evidence type="ECO:0000259" key="8">
    <source>
        <dbReference type="PROSITE" id="PS50928"/>
    </source>
</evidence>
<accession>A0A1M4XGB7</accession>
<evidence type="ECO:0000256" key="4">
    <source>
        <dbReference type="ARBA" id="ARBA00022692"/>
    </source>
</evidence>
<comment type="similarity">
    <text evidence="7">Belongs to the binding-protein-dependent transport system permease family.</text>
</comment>
<dbReference type="PANTHER" id="PTHR43386:SF1">
    <property type="entry name" value="D,D-DIPEPTIDE TRANSPORT SYSTEM PERMEASE PROTEIN DDPC-RELATED"/>
    <property type="match status" value="1"/>
</dbReference>
<keyword evidence="10" id="KW-1185">Reference proteome</keyword>
<name>A0A1M4XGB7_9FIRM</name>
<keyword evidence="3" id="KW-1003">Cell membrane</keyword>
<dbReference type="CDD" id="cd06261">
    <property type="entry name" value="TM_PBP2"/>
    <property type="match status" value="1"/>
</dbReference>
<feature type="transmembrane region" description="Helical" evidence="7">
    <location>
        <begin position="130"/>
        <end position="150"/>
    </location>
</feature>
<evidence type="ECO:0000256" key="3">
    <source>
        <dbReference type="ARBA" id="ARBA00022475"/>
    </source>
</evidence>
<dbReference type="SUPFAM" id="SSF161098">
    <property type="entry name" value="MetI-like"/>
    <property type="match status" value="1"/>
</dbReference>
<evidence type="ECO:0000313" key="9">
    <source>
        <dbReference type="EMBL" id="SHE92386.1"/>
    </source>
</evidence>
<protein>
    <submittedName>
        <fullName evidence="9">Peptide/nickel transport system permease protein</fullName>
    </submittedName>
</protein>
<dbReference type="GO" id="GO:0005886">
    <property type="term" value="C:plasma membrane"/>
    <property type="evidence" value="ECO:0007669"/>
    <property type="project" value="UniProtKB-SubCell"/>
</dbReference>
<evidence type="ECO:0000256" key="5">
    <source>
        <dbReference type="ARBA" id="ARBA00022989"/>
    </source>
</evidence>
<dbReference type="PROSITE" id="PS50928">
    <property type="entry name" value="ABC_TM1"/>
    <property type="match status" value="1"/>
</dbReference>
<dbReference type="PANTHER" id="PTHR43386">
    <property type="entry name" value="OLIGOPEPTIDE TRANSPORT SYSTEM PERMEASE PROTEIN APPC"/>
    <property type="match status" value="1"/>
</dbReference>
<dbReference type="InterPro" id="IPR050366">
    <property type="entry name" value="BP-dependent_transpt_permease"/>
</dbReference>
<dbReference type="RefSeq" id="WP_072976302.1">
    <property type="nucleotide sequence ID" value="NZ_FQTY01000011.1"/>
</dbReference>
<evidence type="ECO:0000313" key="10">
    <source>
        <dbReference type="Proteomes" id="UP000184114"/>
    </source>
</evidence>
<reference evidence="10" key="1">
    <citation type="submission" date="2016-11" db="EMBL/GenBank/DDBJ databases">
        <authorList>
            <person name="Varghese N."/>
            <person name="Submissions S."/>
        </authorList>
    </citation>
    <scope>NUCLEOTIDE SEQUENCE [LARGE SCALE GENOMIC DNA]</scope>
    <source>
        <strain evidence="10">DSM 18095</strain>
    </source>
</reference>
<sequence>MQKNKSLSLIIGIILITSIIVLVAFANVFAPYDPIEQVPENRLMSFSSKHIFGTDQYGRDIFSRVLFGGRTTLTTSLSALILTVILGLFLGMVSGYYGGLIDALLMRIVDVMMAFPFMVLALIVTSLFGISFLNLLITVVVIGWVPFARLTRSIVIDAKENTNVQASEILGAKSWRIMIEELLPQVISPVMVMATFELGKLMLSISALSFFGLGAKPPSPEWGSMLSDGKTFFFQAPYIIVGPTLAIILSVLSLNLIGEGLRDLMDPYEIPKLEDCPKRRLLG</sequence>
<evidence type="ECO:0000256" key="6">
    <source>
        <dbReference type="ARBA" id="ARBA00023136"/>
    </source>
</evidence>
<comment type="subcellular location">
    <subcellularLocation>
        <location evidence="1 7">Cell membrane</location>
        <topology evidence="1 7">Multi-pass membrane protein</topology>
    </subcellularLocation>
</comment>
<dbReference type="InterPro" id="IPR000515">
    <property type="entry name" value="MetI-like"/>
</dbReference>
<feature type="transmembrane region" description="Helical" evidence="7">
    <location>
        <begin position="232"/>
        <end position="257"/>
    </location>
</feature>
<evidence type="ECO:0000256" key="1">
    <source>
        <dbReference type="ARBA" id="ARBA00004651"/>
    </source>
</evidence>
<feature type="transmembrane region" description="Helical" evidence="7">
    <location>
        <begin position="77"/>
        <end position="97"/>
    </location>
</feature>